<reference evidence="1" key="1">
    <citation type="submission" date="2019-12" db="EMBL/GenBank/DDBJ databases">
        <title>Genome sequencing and annotation of Brassica cretica.</title>
        <authorList>
            <person name="Studholme D.J."/>
            <person name="Sarris P.F."/>
        </authorList>
    </citation>
    <scope>NUCLEOTIDE SEQUENCE</scope>
    <source>
        <strain evidence="1">PFS-001/15</strain>
        <tissue evidence="1">Leaf</tissue>
    </source>
</reference>
<evidence type="ECO:0000313" key="1">
    <source>
        <dbReference type="EMBL" id="KAF2577123.1"/>
    </source>
</evidence>
<dbReference type="Proteomes" id="UP000712281">
    <property type="component" value="Unassembled WGS sequence"/>
</dbReference>
<name>A0A8S9J6I5_BRACR</name>
<dbReference type="AlphaFoldDB" id="A0A8S9J6I5"/>
<sequence>MVEIMEMVEMVEMVGIVEMVRLSSYTFLIFFGQNSVMVMPAGNSSISSLFRS</sequence>
<comment type="caution">
    <text evidence="1">The sequence shown here is derived from an EMBL/GenBank/DDBJ whole genome shotgun (WGS) entry which is preliminary data.</text>
</comment>
<proteinExistence type="predicted"/>
<dbReference type="EMBL" id="QGKW02001660">
    <property type="protein sequence ID" value="KAF2577123.1"/>
    <property type="molecule type" value="Genomic_DNA"/>
</dbReference>
<gene>
    <name evidence="1" type="ORF">F2Q68_00006953</name>
</gene>
<organism evidence="1 2">
    <name type="scientific">Brassica cretica</name>
    <name type="common">Mustard</name>
    <dbReference type="NCBI Taxonomy" id="69181"/>
    <lineage>
        <taxon>Eukaryota</taxon>
        <taxon>Viridiplantae</taxon>
        <taxon>Streptophyta</taxon>
        <taxon>Embryophyta</taxon>
        <taxon>Tracheophyta</taxon>
        <taxon>Spermatophyta</taxon>
        <taxon>Magnoliopsida</taxon>
        <taxon>eudicotyledons</taxon>
        <taxon>Gunneridae</taxon>
        <taxon>Pentapetalae</taxon>
        <taxon>rosids</taxon>
        <taxon>malvids</taxon>
        <taxon>Brassicales</taxon>
        <taxon>Brassicaceae</taxon>
        <taxon>Brassiceae</taxon>
        <taxon>Brassica</taxon>
    </lineage>
</organism>
<evidence type="ECO:0000313" key="2">
    <source>
        <dbReference type="Proteomes" id="UP000712281"/>
    </source>
</evidence>
<protein>
    <submittedName>
        <fullName evidence="1">Uncharacterized protein</fullName>
    </submittedName>
</protein>
<accession>A0A8S9J6I5</accession>